<accession>A0AAE8M778</accession>
<dbReference type="Pfam" id="PF00069">
    <property type="entry name" value="Pkinase"/>
    <property type="match status" value="1"/>
</dbReference>
<keyword evidence="10" id="KW-1185">Reference proteome</keyword>
<dbReference type="PROSITE" id="PS00108">
    <property type="entry name" value="PROTEIN_KINASE_ST"/>
    <property type="match status" value="1"/>
</dbReference>
<evidence type="ECO:0000256" key="2">
    <source>
        <dbReference type="ARBA" id="ARBA00005575"/>
    </source>
</evidence>
<evidence type="ECO:0000259" key="8">
    <source>
        <dbReference type="PROSITE" id="PS50011"/>
    </source>
</evidence>
<organism evidence="9 10">
    <name type="scientific">Fusarium torulosum</name>
    <dbReference type="NCBI Taxonomy" id="33205"/>
    <lineage>
        <taxon>Eukaryota</taxon>
        <taxon>Fungi</taxon>
        <taxon>Dikarya</taxon>
        <taxon>Ascomycota</taxon>
        <taxon>Pezizomycotina</taxon>
        <taxon>Sordariomycetes</taxon>
        <taxon>Hypocreomycetidae</taxon>
        <taxon>Hypocreales</taxon>
        <taxon>Nectriaceae</taxon>
        <taxon>Fusarium</taxon>
    </lineage>
</organism>
<evidence type="ECO:0000256" key="1">
    <source>
        <dbReference type="ARBA" id="ARBA00004623"/>
    </source>
</evidence>
<dbReference type="InterPro" id="IPR000253">
    <property type="entry name" value="FHA_dom"/>
</dbReference>
<feature type="domain" description="FHA" evidence="7">
    <location>
        <begin position="305"/>
        <end position="354"/>
    </location>
</feature>
<name>A0AAE8M778_9HYPO</name>
<evidence type="ECO:0000313" key="10">
    <source>
        <dbReference type="Proteomes" id="UP001187734"/>
    </source>
</evidence>
<dbReference type="Gene3D" id="1.10.510.10">
    <property type="entry name" value="Transferase(Phosphotransferase) domain 1"/>
    <property type="match status" value="1"/>
</dbReference>
<feature type="compositionally biased region" description="Acidic residues" evidence="6">
    <location>
        <begin position="809"/>
        <end position="826"/>
    </location>
</feature>
<evidence type="ECO:0000256" key="5">
    <source>
        <dbReference type="ARBA" id="ARBA00030237"/>
    </source>
</evidence>
<dbReference type="SMART" id="SM00220">
    <property type="entry name" value="S_TKc"/>
    <property type="match status" value="1"/>
</dbReference>
<dbReference type="SUPFAM" id="SSF49879">
    <property type="entry name" value="SMAD/FHA domain"/>
    <property type="match status" value="1"/>
</dbReference>
<dbReference type="InterPro" id="IPR000719">
    <property type="entry name" value="Prot_kinase_dom"/>
</dbReference>
<proteinExistence type="inferred from homology"/>
<keyword evidence="4" id="KW-0072">Autophagy</keyword>
<dbReference type="SUPFAM" id="SSF56112">
    <property type="entry name" value="Protein kinase-like (PK-like)"/>
    <property type="match status" value="1"/>
</dbReference>
<dbReference type="PROSITE" id="PS50006">
    <property type="entry name" value="FHA_DOMAIN"/>
    <property type="match status" value="1"/>
</dbReference>
<dbReference type="Proteomes" id="UP001187734">
    <property type="component" value="Unassembled WGS sequence"/>
</dbReference>
<feature type="compositionally biased region" description="Polar residues" evidence="6">
    <location>
        <begin position="779"/>
        <end position="800"/>
    </location>
</feature>
<comment type="subcellular location">
    <subcellularLocation>
        <location evidence="1">Preautophagosomal structure membrane</location>
        <topology evidence="1">Peripheral membrane protein</topology>
    </subcellularLocation>
</comment>
<comment type="similarity">
    <text evidence="2">Belongs to the protein kinase superfamily. CAMK Ser/Thr protein kinase family. CHEK2 subfamily.</text>
</comment>
<evidence type="ECO:0000259" key="7">
    <source>
        <dbReference type="PROSITE" id="PS50006"/>
    </source>
</evidence>
<dbReference type="EMBL" id="ONZP01000162">
    <property type="protein sequence ID" value="SPJ75439.1"/>
    <property type="molecule type" value="Genomic_DNA"/>
</dbReference>
<gene>
    <name evidence="9" type="ORF">FTOL_05170</name>
</gene>
<dbReference type="GO" id="GO:0004674">
    <property type="term" value="F:protein serine/threonine kinase activity"/>
    <property type="evidence" value="ECO:0007669"/>
    <property type="project" value="InterPro"/>
</dbReference>
<dbReference type="GO" id="GO:0034045">
    <property type="term" value="C:phagophore assembly site membrane"/>
    <property type="evidence" value="ECO:0007669"/>
    <property type="project" value="UniProtKB-SubCell"/>
</dbReference>
<dbReference type="GO" id="GO:0010506">
    <property type="term" value="P:regulation of autophagy"/>
    <property type="evidence" value="ECO:0007669"/>
    <property type="project" value="InterPro"/>
</dbReference>
<dbReference type="PROSITE" id="PS50011">
    <property type="entry name" value="PROTEIN_KINASE_DOM"/>
    <property type="match status" value="1"/>
</dbReference>
<reference evidence="9" key="1">
    <citation type="submission" date="2018-03" db="EMBL/GenBank/DDBJ databases">
        <authorList>
            <person name="Guldener U."/>
        </authorList>
    </citation>
    <scope>NUCLEOTIDE SEQUENCE</scope>
</reference>
<evidence type="ECO:0000256" key="4">
    <source>
        <dbReference type="ARBA" id="ARBA00023006"/>
    </source>
</evidence>
<sequence length="839" mass="95808">MNTPPRSVGECPTAPEYFNNQIVQGLEKVLRQRAEATPEPSFADDTSDENYQYSCEHLRRHFDADQLKKIRERVNKPEYWEREANSYKDAAIARGWGMTDGKRPERTATPTMTNDWKKIARSYQYILHELGFSAEEIEDVRLRIESQTYWKIEEELLEHLSKLKERELIEQWRKEDEKKSCASVPARRRTFLLAPALSPACPHNAFSPWVIAVLSVTIFNLRPASQYTPLKMVENYDNFDLANVVLFLGSFTGVDDIVALSENKRYQFWPPVTCTRWKGRRPAEEPIGPFLCLKFEDHLFSPEGWVFGSLPDPDKCDLQLSKDNSTGISRRHFRIDTDPTTRFPRLTVLSASGTVRIVDQSRKLSLARDKSTEISRMVKIDLGAVSFLVWRPDLNQAEQRRYDGRALKWSREAVAAVPTYFPALNSQPETASSNIRYGKNNAVYVNLGGVEGRGMTASVMQVEERTSRRVYGAKEPYFKVSDDFGKVRSRLEGLKREFDNVVKLKHPHIVEVFELVMAEDKKLPPWLIMEYMPQSLQPKDLDEQSALAVLTQSSSALEYMHSQKITHRDVKPDNILIKNLRPIHVKLADFGTARQIARGHMDTFVGSPIYMAPEFLDRPLRYTNKVDMFSLGLVGLYCVSPWDPRSDEAWLYGPLSLHEHASWMHDVIVLQVDDAVVPFRRWLRSMLRKESRNRGSAEKSLKLLWEVQCSLQHEELNIENAEAPDAIEDIQAQGHHDGKSTLTKSNKRPASMLSDGGSGFRLRQKPPSQVDQPLPTDFQGKSDSPQPPNSSLIMPSSPYSAPTPHDDEQAPGESDESECESIEDLVGDWRGTNKPEDSR</sequence>
<dbReference type="InterPro" id="IPR011009">
    <property type="entry name" value="Kinase-like_dom_sf"/>
</dbReference>
<dbReference type="GO" id="GO:0006914">
    <property type="term" value="P:autophagy"/>
    <property type="evidence" value="ECO:0007669"/>
    <property type="project" value="UniProtKB-KW"/>
</dbReference>
<evidence type="ECO:0000313" key="9">
    <source>
        <dbReference type="EMBL" id="SPJ75439.1"/>
    </source>
</evidence>
<dbReference type="GO" id="GO:0005524">
    <property type="term" value="F:ATP binding"/>
    <property type="evidence" value="ECO:0007669"/>
    <property type="project" value="InterPro"/>
</dbReference>
<keyword evidence="3" id="KW-0813">Transport</keyword>
<dbReference type="InterPro" id="IPR008984">
    <property type="entry name" value="SMAD_FHA_dom_sf"/>
</dbReference>
<comment type="caution">
    <text evidence="9">The sequence shown here is derived from an EMBL/GenBank/DDBJ whole genome shotgun (WGS) entry which is preliminary data.</text>
</comment>
<feature type="domain" description="Protein kinase" evidence="8">
    <location>
        <begin position="445"/>
        <end position="716"/>
    </location>
</feature>
<dbReference type="PANTHER" id="PTHR24348">
    <property type="entry name" value="SERINE/THREONINE-PROTEIN KINASE UNC-51-RELATED"/>
    <property type="match status" value="1"/>
</dbReference>
<feature type="region of interest" description="Disordered" evidence="6">
    <location>
        <begin position="735"/>
        <end position="839"/>
    </location>
</feature>
<dbReference type="AlphaFoldDB" id="A0AAE8M778"/>
<dbReference type="InterPro" id="IPR045269">
    <property type="entry name" value="Atg1-like"/>
</dbReference>
<protein>
    <recommendedName>
        <fullName evidence="5">Autophagy-related protein 1</fullName>
    </recommendedName>
</protein>
<evidence type="ECO:0000256" key="6">
    <source>
        <dbReference type="SAM" id="MobiDB-lite"/>
    </source>
</evidence>
<evidence type="ECO:0000256" key="3">
    <source>
        <dbReference type="ARBA" id="ARBA00022448"/>
    </source>
</evidence>
<dbReference type="InterPro" id="IPR008271">
    <property type="entry name" value="Ser/Thr_kinase_AS"/>
</dbReference>
<dbReference type="CDD" id="cd14014">
    <property type="entry name" value="STKc_PknB_like"/>
    <property type="match status" value="1"/>
</dbReference>